<sequence>MRRKRTVAAVAATVLASTAINVPAPAVARQPTARAGAPTARAGEGGAGEVTLVTGDVVRVRGKGSTAVVLGVRPGKGRERTTFQRLTVGGHRYVIPSDAATLVGQGRLDRRFFDIGLLSVEGYGDSRRGDIPMIVERGKGRMTVAGTTTTVALPELGMDVLRVQKKSAGTAWASLTTNGSFTTNGLRSSGAVTRIWLDGRRRARLDKSVKQIGAPAAWKRGWRLPRW</sequence>
<gene>
    <name evidence="2" type="ORF">F8566_44775</name>
</gene>
<dbReference type="EMBL" id="WBMT01000029">
    <property type="protein sequence ID" value="KAB2340633.1"/>
    <property type="molecule type" value="Genomic_DNA"/>
</dbReference>
<evidence type="ECO:0000313" key="3">
    <source>
        <dbReference type="Proteomes" id="UP000468735"/>
    </source>
</evidence>
<dbReference type="OrthoDB" id="614750at2"/>
<dbReference type="AlphaFoldDB" id="A0A6H9YBN0"/>
<keyword evidence="3" id="KW-1185">Reference proteome</keyword>
<evidence type="ECO:0000313" key="2">
    <source>
        <dbReference type="EMBL" id="KAB2340633.1"/>
    </source>
</evidence>
<organism evidence="2 3">
    <name type="scientific">Actinomadura rudentiformis</name>
    <dbReference type="NCBI Taxonomy" id="359158"/>
    <lineage>
        <taxon>Bacteria</taxon>
        <taxon>Bacillati</taxon>
        <taxon>Actinomycetota</taxon>
        <taxon>Actinomycetes</taxon>
        <taxon>Streptosporangiales</taxon>
        <taxon>Thermomonosporaceae</taxon>
        <taxon>Actinomadura</taxon>
    </lineage>
</organism>
<evidence type="ECO:0000256" key="1">
    <source>
        <dbReference type="SAM" id="SignalP"/>
    </source>
</evidence>
<name>A0A6H9YBN0_9ACTN</name>
<keyword evidence="1" id="KW-0732">Signal</keyword>
<feature type="signal peptide" evidence="1">
    <location>
        <begin position="1"/>
        <end position="28"/>
    </location>
</feature>
<dbReference type="Proteomes" id="UP000468735">
    <property type="component" value="Unassembled WGS sequence"/>
</dbReference>
<protein>
    <submittedName>
        <fullName evidence="2">Uncharacterized protein</fullName>
    </submittedName>
</protein>
<feature type="chain" id="PRO_5026034265" evidence="1">
    <location>
        <begin position="29"/>
        <end position="227"/>
    </location>
</feature>
<dbReference type="RefSeq" id="WP_151569638.1">
    <property type="nucleotide sequence ID" value="NZ_WBMT01000029.1"/>
</dbReference>
<proteinExistence type="predicted"/>
<reference evidence="2 3" key="1">
    <citation type="submission" date="2019-09" db="EMBL/GenBank/DDBJ databases">
        <title>Actinomadura physcomitrii sp. nov., a novel actinomycete isolated from moss [Physcomitrium sphaericum (Ludw) Fuernr].</title>
        <authorList>
            <person name="Zhuang X."/>
            <person name="Liu C."/>
        </authorList>
    </citation>
    <scope>NUCLEOTIDE SEQUENCE [LARGE SCALE GENOMIC DNA]</scope>
    <source>
        <strain evidence="2 3">HMC1</strain>
    </source>
</reference>
<accession>A0A6H9YBN0</accession>
<comment type="caution">
    <text evidence="2">The sequence shown here is derived from an EMBL/GenBank/DDBJ whole genome shotgun (WGS) entry which is preliminary data.</text>
</comment>